<dbReference type="EMBL" id="PFET01000004">
    <property type="protein sequence ID" value="PJE76188.1"/>
    <property type="molecule type" value="Genomic_DNA"/>
</dbReference>
<evidence type="ECO:0000313" key="2">
    <source>
        <dbReference type="EMBL" id="PJE76188.1"/>
    </source>
</evidence>
<reference evidence="2 3" key="1">
    <citation type="submission" date="2017-09" db="EMBL/GenBank/DDBJ databases">
        <title>Depth-based differentiation of microbial function through sediment-hosted aquifers and enrichment of novel symbionts in the deep terrestrial subsurface.</title>
        <authorList>
            <person name="Probst A.J."/>
            <person name="Ladd B."/>
            <person name="Jarett J.K."/>
            <person name="Geller-Mcgrath D.E."/>
            <person name="Sieber C.M."/>
            <person name="Emerson J.B."/>
            <person name="Anantharaman K."/>
            <person name="Thomas B.C."/>
            <person name="Malmstrom R."/>
            <person name="Stieglmeier M."/>
            <person name="Klingl A."/>
            <person name="Woyke T."/>
            <person name="Ryan C.M."/>
            <person name="Banfield J.F."/>
        </authorList>
    </citation>
    <scope>NUCLEOTIDE SEQUENCE [LARGE SCALE GENOMIC DNA]</scope>
    <source>
        <strain evidence="2">CG10_big_fil_rev_8_21_14_0_10_48_11</strain>
    </source>
</reference>
<feature type="compositionally biased region" description="Basic and acidic residues" evidence="1">
    <location>
        <begin position="205"/>
        <end position="223"/>
    </location>
</feature>
<accession>A0A2M8LFH0</accession>
<gene>
    <name evidence="2" type="ORF">COV04_00845</name>
</gene>
<protein>
    <submittedName>
        <fullName evidence="2">Uncharacterized protein</fullName>
    </submittedName>
</protein>
<proteinExistence type="predicted"/>
<dbReference type="AlphaFoldDB" id="A0A2M8LFH0"/>
<organism evidence="2 3">
    <name type="scientific">Candidatus Uhrbacteria bacterium CG10_big_fil_rev_8_21_14_0_10_48_11</name>
    <dbReference type="NCBI Taxonomy" id="1975037"/>
    <lineage>
        <taxon>Bacteria</taxon>
        <taxon>Candidatus Uhriibacteriota</taxon>
    </lineage>
</organism>
<evidence type="ECO:0000256" key="1">
    <source>
        <dbReference type="SAM" id="MobiDB-lite"/>
    </source>
</evidence>
<feature type="region of interest" description="Disordered" evidence="1">
    <location>
        <begin position="1"/>
        <end position="35"/>
    </location>
</feature>
<name>A0A2M8LFH0_9BACT</name>
<dbReference type="Proteomes" id="UP000231152">
    <property type="component" value="Unassembled WGS sequence"/>
</dbReference>
<feature type="region of interest" description="Disordered" evidence="1">
    <location>
        <begin position="205"/>
        <end position="227"/>
    </location>
</feature>
<evidence type="ECO:0000313" key="3">
    <source>
        <dbReference type="Proteomes" id="UP000231152"/>
    </source>
</evidence>
<feature type="compositionally biased region" description="Acidic residues" evidence="1">
    <location>
        <begin position="12"/>
        <end position="21"/>
    </location>
</feature>
<sequence>MAIASEIRGFNPEEEEEDGPEGEGRSKETESDIGDIAELLKGVDSVIRDANMSDAEVGEQIWIKAFIEKGIAEYEQEREALMGAAQNFEPDTFQPEDYPSLVKDGIISKEVSVAMPRAEAALAKLNDEVEKPTKETEALRSKLESFVSGQKDIITAAPEARRSRQQEEQRRVEEEIVKYYRDRIAFLEQGLEKIERENPRVAKTIEELQATERDQRRKKEAAKEAWQQALEQTDTALDALK</sequence>
<comment type="caution">
    <text evidence="2">The sequence shown here is derived from an EMBL/GenBank/DDBJ whole genome shotgun (WGS) entry which is preliminary data.</text>
</comment>